<evidence type="ECO:0000313" key="9">
    <source>
        <dbReference type="Proteomes" id="UP000285301"/>
    </source>
</evidence>
<feature type="binding site" evidence="3">
    <location>
        <position position="144"/>
    </location>
    <ligand>
        <name>Zn(2+)</name>
        <dbReference type="ChEBI" id="CHEBI:29105"/>
        <note>catalytic</note>
    </ligand>
</feature>
<dbReference type="Proteomes" id="UP000285301">
    <property type="component" value="Unassembled WGS sequence"/>
</dbReference>
<evidence type="ECO:0000256" key="4">
    <source>
        <dbReference type="RuleBase" id="RU361183"/>
    </source>
</evidence>
<name>A0A3S3NKT9_9ACAR</name>
<feature type="non-terminal residue" evidence="8">
    <location>
        <position position="1"/>
    </location>
</feature>
<dbReference type="InterPro" id="IPR001506">
    <property type="entry name" value="Peptidase_M12A"/>
</dbReference>
<evidence type="ECO:0000256" key="5">
    <source>
        <dbReference type="SAM" id="MobiDB-lite"/>
    </source>
</evidence>
<keyword evidence="3 4" id="KW-0862">Zinc</keyword>
<feature type="binding site" evidence="3">
    <location>
        <position position="140"/>
    </location>
    <ligand>
        <name>Zn(2+)</name>
        <dbReference type="ChEBI" id="CHEBI:29105"/>
        <note>catalytic</note>
    </ligand>
</feature>
<keyword evidence="3 4" id="KW-0479">Metal-binding</keyword>
<dbReference type="PANTHER" id="PTHR10127">
    <property type="entry name" value="DISCOIDIN, CUB, EGF, LAMININ , AND ZINC METALLOPROTEASE DOMAIN CONTAINING"/>
    <property type="match status" value="1"/>
</dbReference>
<comment type="caution">
    <text evidence="8">The sequence shown here is derived from an EMBL/GenBank/DDBJ whole genome shotgun (WGS) entry which is preliminary data.</text>
</comment>
<dbReference type="STRING" id="1965070.A0A3S3NKT9"/>
<feature type="binding site" evidence="3">
    <location>
        <position position="150"/>
    </location>
    <ligand>
        <name>Zn(2+)</name>
        <dbReference type="ChEBI" id="CHEBI:29105"/>
        <note>catalytic</note>
    </ligand>
</feature>
<dbReference type="InterPro" id="IPR034035">
    <property type="entry name" value="Astacin-like_dom"/>
</dbReference>
<dbReference type="InterPro" id="IPR024079">
    <property type="entry name" value="MetalloPept_cat_dom_sf"/>
</dbReference>
<sequence length="265" mass="30939">FINHDDNEENTIPTQDTSISHRDLLPPLPITSMCNDKLDFGDMIGIKDGDTKDKKRLWPNGIIPFTISLELTNDEDLILKSMKHIEQNTCIRFRRRTVERDYVSIIRDRGCYSYIGKRKKGGKQPLSIGDGCAYFGTVVHELLHAVGLIHEQNRADRDDYVKILWKNIDPKFKDQFKKINGKYFPQFLPFDYNSVMLYGSFTFTKNRKLPTMLAKAPGVNPILPEVYKKKSMSVIDAKRVRRLYDCENIYKKSKIRIFKITEFYL</sequence>
<organism evidence="8 9">
    <name type="scientific">Dinothrombium tinctorium</name>
    <dbReference type="NCBI Taxonomy" id="1965070"/>
    <lineage>
        <taxon>Eukaryota</taxon>
        <taxon>Metazoa</taxon>
        <taxon>Ecdysozoa</taxon>
        <taxon>Arthropoda</taxon>
        <taxon>Chelicerata</taxon>
        <taxon>Arachnida</taxon>
        <taxon>Acari</taxon>
        <taxon>Acariformes</taxon>
        <taxon>Trombidiformes</taxon>
        <taxon>Prostigmata</taxon>
        <taxon>Anystina</taxon>
        <taxon>Parasitengona</taxon>
        <taxon>Trombidioidea</taxon>
        <taxon>Trombidiidae</taxon>
        <taxon>Dinothrombium</taxon>
    </lineage>
</organism>
<dbReference type="OrthoDB" id="291007at2759"/>
<dbReference type="PANTHER" id="PTHR10127:SF883">
    <property type="entry name" value="ZINC METALLOPROTEINASE NAS-8"/>
    <property type="match status" value="1"/>
</dbReference>
<dbReference type="CDD" id="cd04280">
    <property type="entry name" value="ZnMc_astacin_like"/>
    <property type="match status" value="1"/>
</dbReference>
<keyword evidence="3 4" id="KW-0645">Protease</keyword>
<proteinExistence type="predicted"/>
<dbReference type="PROSITE" id="PS51864">
    <property type="entry name" value="ASTACIN"/>
    <property type="match status" value="1"/>
</dbReference>
<dbReference type="SMART" id="SM00235">
    <property type="entry name" value="ZnMc"/>
    <property type="match status" value="1"/>
</dbReference>
<comment type="function">
    <text evidence="2">Zinc metalloprotease. Provoques deadhesion of endothelial cells from cell cultures, and also degradation of fibronectin, fibrinogen and gelatin in vitro. Its role in the venom is not fully understood but it might act as a spreading factor that facilitates diffusion of other venom toxins. Alternatively, it might be involved in the proteolytic processing of other venom toxins or it might play a role in extra-oral digestion of prey.</text>
</comment>
<feature type="region of interest" description="Disordered" evidence="5">
    <location>
        <begin position="1"/>
        <end position="21"/>
    </location>
</feature>
<evidence type="ECO:0000313" key="8">
    <source>
        <dbReference type="EMBL" id="RWS04694.1"/>
    </source>
</evidence>
<evidence type="ECO:0000313" key="7">
    <source>
        <dbReference type="EMBL" id="RWS04693.1"/>
    </source>
</evidence>
<reference evidence="8" key="2">
    <citation type="submission" date="2018-11" db="EMBL/GenBank/DDBJ databases">
        <title>Trombidioid mite genomics.</title>
        <authorList>
            <person name="Dong X."/>
        </authorList>
    </citation>
    <scope>NUCLEOTIDE SEQUENCE</scope>
    <source>
        <strain evidence="8">UoL-WK</strain>
    </source>
</reference>
<evidence type="ECO:0000256" key="2">
    <source>
        <dbReference type="ARBA" id="ARBA00025529"/>
    </source>
</evidence>
<reference evidence="8 9" key="1">
    <citation type="journal article" date="2018" name="Gigascience">
        <title>Genomes of trombidid mites reveal novel predicted allergens and laterally-transferred genes associated with secondary metabolism.</title>
        <authorList>
            <person name="Dong X."/>
            <person name="Chaisiri K."/>
            <person name="Xia D."/>
            <person name="Armstrong S.D."/>
            <person name="Fang Y."/>
            <person name="Donnelly M.J."/>
            <person name="Kadowaki T."/>
            <person name="McGarry J.W."/>
            <person name="Darby A.C."/>
            <person name="Makepeace B.L."/>
        </authorList>
    </citation>
    <scope>NUCLEOTIDE SEQUENCE [LARGE SCALE GENOMIC DNA]</scope>
    <source>
        <strain evidence="8">UoL-WK</strain>
    </source>
</reference>
<dbReference type="EMBL" id="NCKU01005330">
    <property type="protein sequence ID" value="RWS04693.1"/>
    <property type="molecule type" value="Genomic_DNA"/>
</dbReference>
<evidence type="ECO:0000256" key="3">
    <source>
        <dbReference type="PROSITE-ProRule" id="PRU01211"/>
    </source>
</evidence>
<comment type="subunit">
    <text evidence="1">Monomer.</text>
</comment>
<dbReference type="Gene3D" id="3.40.390.10">
    <property type="entry name" value="Collagenase (Catalytic Domain)"/>
    <property type="match status" value="1"/>
</dbReference>
<dbReference type="EMBL" id="NCKU01005329">
    <property type="protein sequence ID" value="RWS04694.1"/>
    <property type="molecule type" value="Genomic_DNA"/>
</dbReference>
<evidence type="ECO:0000256" key="1">
    <source>
        <dbReference type="ARBA" id="ARBA00011245"/>
    </source>
</evidence>
<comment type="cofactor">
    <cofactor evidence="3 4">
        <name>Zn(2+)</name>
        <dbReference type="ChEBI" id="CHEBI:29105"/>
    </cofactor>
    <text evidence="3 4">Binds 1 zinc ion per subunit.</text>
</comment>
<feature type="non-terminal residue" evidence="8">
    <location>
        <position position="265"/>
    </location>
</feature>
<comment type="caution">
    <text evidence="3">Lacks conserved residue(s) required for the propagation of feature annotation.</text>
</comment>
<feature type="active site" evidence="3">
    <location>
        <position position="141"/>
    </location>
</feature>
<dbReference type="EC" id="3.4.24.-" evidence="4"/>
<dbReference type="Pfam" id="PF01400">
    <property type="entry name" value="Astacin"/>
    <property type="match status" value="1"/>
</dbReference>
<dbReference type="GO" id="GO:0006508">
    <property type="term" value="P:proteolysis"/>
    <property type="evidence" value="ECO:0007669"/>
    <property type="project" value="UniProtKB-KW"/>
</dbReference>
<accession>A0A3S3NKT9</accession>
<protein>
    <recommendedName>
        <fullName evidence="4">Metalloendopeptidase</fullName>
        <ecNumber evidence="4">3.4.24.-</ecNumber>
    </recommendedName>
</protein>
<dbReference type="InterPro" id="IPR006026">
    <property type="entry name" value="Peptidase_Metallo"/>
</dbReference>
<keyword evidence="9" id="KW-1185">Reference proteome</keyword>
<keyword evidence="3 4" id="KW-0482">Metalloprotease</keyword>
<evidence type="ECO:0000259" key="6">
    <source>
        <dbReference type="PROSITE" id="PS51864"/>
    </source>
</evidence>
<keyword evidence="3 4" id="KW-0378">Hydrolase</keyword>
<dbReference type="PRINTS" id="PR00480">
    <property type="entry name" value="ASTACIN"/>
</dbReference>
<feature type="domain" description="Peptidase M12A" evidence="6">
    <location>
        <begin position="44"/>
        <end position="247"/>
    </location>
</feature>
<dbReference type="GO" id="GO:0004222">
    <property type="term" value="F:metalloendopeptidase activity"/>
    <property type="evidence" value="ECO:0007669"/>
    <property type="project" value="UniProtKB-UniRule"/>
</dbReference>
<dbReference type="SUPFAM" id="SSF55486">
    <property type="entry name" value="Metalloproteases ('zincins'), catalytic domain"/>
    <property type="match status" value="1"/>
</dbReference>
<dbReference type="GO" id="GO:0008270">
    <property type="term" value="F:zinc ion binding"/>
    <property type="evidence" value="ECO:0007669"/>
    <property type="project" value="UniProtKB-UniRule"/>
</dbReference>
<gene>
    <name evidence="7" type="ORF">B4U79_04068</name>
    <name evidence="8" type="ORF">B4U79_06549</name>
</gene>
<dbReference type="AlphaFoldDB" id="A0A3S3NKT9"/>